<organism evidence="5 6">
    <name type="scientific">Candolleomyces aberdarensis</name>
    <dbReference type="NCBI Taxonomy" id="2316362"/>
    <lineage>
        <taxon>Eukaryota</taxon>
        <taxon>Fungi</taxon>
        <taxon>Dikarya</taxon>
        <taxon>Basidiomycota</taxon>
        <taxon>Agaricomycotina</taxon>
        <taxon>Agaricomycetes</taxon>
        <taxon>Agaricomycetidae</taxon>
        <taxon>Agaricales</taxon>
        <taxon>Agaricineae</taxon>
        <taxon>Psathyrellaceae</taxon>
        <taxon>Candolleomyces</taxon>
    </lineage>
</organism>
<evidence type="ECO:0000313" key="5">
    <source>
        <dbReference type="EMBL" id="RXW12796.1"/>
    </source>
</evidence>
<name>A0A4Q2D2Z3_9AGAR</name>
<dbReference type="OrthoDB" id="2119228at2759"/>
<gene>
    <name evidence="5" type="ORF">EST38_g13056</name>
</gene>
<dbReference type="SUPFAM" id="SSF57180">
    <property type="entry name" value="Cellulose-binding domain"/>
    <property type="match status" value="1"/>
</dbReference>
<feature type="compositionally biased region" description="Low complexity" evidence="2">
    <location>
        <begin position="63"/>
        <end position="72"/>
    </location>
</feature>
<feature type="domain" description="CBM1" evidence="4">
    <location>
        <begin position="23"/>
        <end position="59"/>
    </location>
</feature>
<evidence type="ECO:0000259" key="4">
    <source>
        <dbReference type="PROSITE" id="PS51164"/>
    </source>
</evidence>
<dbReference type="AlphaFoldDB" id="A0A4Q2D2Z3"/>
<feature type="signal peptide" evidence="3">
    <location>
        <begin position="1"/>
        <end position="21"/>
    </location>
</feature>
<dbReference type="Pfam" id="PF00734">
    <property type="entry name" value="CBM_1"/>
    <property type="match status" value="1"/>
</dbReference>
<keyword evidence="6" id="KW-1185">Reference proteome</keyword>
<proteinExistence type="predicted"/>
<feature type="chain" id="PRO_5020497610" description="CBM1 domain-containing protein" evidence="3">
    <location>
        <begin position="22"/>
        <end position="255"/>
    </location>
</feature>
<reference evidence="5 6" key="1">
    <citation type="submission" date="2019-01" db="EMBL/GenBank/DDBJ databases">
        <title>Draft genome sequence of Psathyrella aberdarensis IHI B618.</title>
        <authorList>
            <person name="Buettner E."/>
            <person name="Kellner H."/>
        </authorList>
    </citation>
    <scope>NUCLEOTIDE SEQUENCE [LARGE SCALE GENOMIC DNA]</scope>
    <source>
        <strain evidence="5 6">IHI B618</strain>
    </source>
</reference>
<dbReference type="EMBL" id="SDEE01001117">
    <property type="protein sequence ID" value="RXW12796.1"/>
    <property type="molecule type" value="Genomic_DNA"/>
</dbReference>
<keyword evidence="1 3" id="KW-0732">Signal</keyword>
<sequence>MARGIFVTAAACAFLSTGVRSQSTAPAYGQCGGQGWTGPTTCVSGYTCQTTNQWYSQCIPGGSTPVPTSSTPTPTPTTPTPTPTNTPTQTFSTPTAPSGTPTLVNGYSFVRAVTDPNFHKYLRSEAWGTPGDAILGDYMTSSLFRVVNGQLIQGVEGQQTLLYAVVEPKTDSAAKKLKVSWSRTPATSGTFRWSGDTLEWSDPAISRPQNNAWLVCPDAQGNRDVYINLGPYSYQTPAGCNDHTIHAYTGPVAVP</sequence>
<dbReference type="PROSITE" id="PS51164">
    <property type="entry name" value="CBM1_2"/>
    <property type="match status" value="1"/>
</dbReference>
<feature type="compositionally biased region" description="Low complexity" evidence="2">
    <location>
        <begin position="85"/>
        <end position="98"/>
    </location>
</feature>
<evidence type="ECO:0000256" key="3">
    <source>
        <dbReference type="SAM" id="SignalP"/>
    </source>
</evidence>
<dbReference type="SMART" id="SM00236">
    <property type="entry name" value="fCBD"/>
    <property type="match status" value="1"/>
</dbReference>
<dbReference type="STRING" id="2316362.A0A4Q2D2Z3"/>
<dbReference type="GO" id="GO:0005576">
    <property type="term" value="C:extracellular region"/>
    <property type="evidence" value="ECO:0007669"/>
    <property type="project" value="InterPro"/>
</dbReference>
<dbReference type="InterPro" id="IPR035971">
    <property type="entry name" value="CBD_sf"/>
</dbReference>
<dbReference type="Proteomes" id="UP000290288">
    <property type="component" value="Unassembled WGS sequence"/>
</dbReference>
<dbReference type="GO" id="GO:0030248">
    <property type="term" value="F:cellulose binding"/>
    <property type="evidence" value="ECO:0007669"/>
    <property type="project" value="InterPro"/>
</dbReference>
<dbReference type="InterPro" id="IPR000254">
    <property type="entry name" value="CBD"/>
</dbReference>
<evidence type="ECO:0000256" key="1">
    <source>
        <dbReference type="ARBA" id="ARBA00022729"/>
    </source>
</evidence>
<dbReference type="PROSITE" id="PS00562">
    <property type="entry name" value="CBM1_1"/>
    <property type="match status" value="1"/>
</dbReference>
<evidence type="ECO:0000256" key="2">
    <source>
        <dbReference type="SAM" id="MobiDB-lite"/>
    </source>
</evidence>
<comment type="caution">
    <text evidence="5">The sequence shown here is derived from an EMBL/GenBank/DDBJ whole genome shotgun (WGS) entry which is preliminary data.</text>
</comment>
<dbReference type="GO" id="GO:0005975">
    <property type="term" value="P:carbohydrate metabolic process"/>
    <property type="evidence" value="ECO:0007669"/>
    <property type="project" value="InterPro"/>
</dbReference>
<feature type="region of interest" description="Disordered" evidence="2">
    <location>
        <begin position="63"/>
        <end position="98"/>
    </location>
</feature>
<evidence type="ECO:0000313" key="6">
    <source>
        <dbReference type="Proteomes" id="UP000290288"/>
    </source>
</evidence>
<feature type="compositionally biased region" description="Pro residues" evidence="2">
    <location>
        <begin position="73"/>
        <end position="84"/>
    </location>
</feature>
<accession>A0A4Q2D2Z3</accession>
<protein>
    <recommendedName>
        <fullName evidence="4">CBM1 domain-containing protein</fullName>
    </recommendedName>
</protein>